<evidence type="ECO:0000313" key="2">
    <source>
        <dbReference type="EMBL" id="QUT06751.1"/>
    </source>
</evidence>
<name>A0A975K8H0_9SPHN</name>
<dbReference type="Proteomes" id="UP000681425">
    <property type="component" value="Chromosome"/>
</dbReference>
<proteinExistence type="predicted"/>
<dbReference type="InterPro" id="IPR032710">
    <property type="entry name" value="NTF2-like_dom_sf"/>
</dbReference>
<dbReference type="Gene3D" id="3.10.450.50">
    <property type="match status" value="1"/>
</dbReference>
<dbReference type="EMBL" id="CP073910">
    <property type="protein sequence ID" value="QUT06751.1"/>
    <property type="molecule type" value="Genomic_DNA"/>
</dbReference>
<sequence>MGTIDTQTLIDRAMISDQVYRYMKGLDTRDFDLVMSVLSRPFHMQANQLGIDREMMPEEYVTKLGPKKFLPGFDVTVHISTNHLITVDGDTAHVETKLYACHYIQEEDSGDRRNIGGNRTPGVNIHCNKQMPWEGWLTRQPDGGWLFHKVRMGTFASEGDTTAFDISLQRSGHLV</sequence>
<protein>
    <submittedName>
        <fullName evidence="2">Nuclear transport factor 2 family protein</fullName>
    </submittedName>
</protein>
<accession>A0A975K8H0</accession>
<organism evidence="2 3">
    <name type="scientific">Sphingobium phenoxybenzoativorans</name>
    <dbReference type="NCBI Taxonomy" id="1592790"/>
    <lineage>
        <taxon>Bacteria</taxon>
        <taxon>Pseudomonadati</taxon>
        <taxon>Pseudomonadota</taxon>
        <taxon>Alphaproteobacteria</taxon>
        <taxon>Sphingomonadales</taxon>
        <taxon>Sphingomonadaceae</taxon>
        <taxon>Sphingobium</taxon>
    </lineage>
</organism>
<dbReference type="KEGG" id="spph:KFK14_04725"/>
<keyword evidence="3" id="KW-1185">Reference proteome</keyword>
<feature type="domain" description="SnoaL-like" evidence="1">
    <location>
        <begin position="7"/>
        <end position="150"/>
    </location>
</feature>
<dbReference type="InterPro" id="IPR037401">
    <property type="entry name" value="SnoaL-like"/>
</dbReference>
<dbReference type="AlphaFoldDB" id="A0A975K8H0"/>
<evidence type="ECO:0000259" key="1">
    <source>
        <dbReference type="Pfam" id="PF13577"/>
    </source>
</evidence>
<reference evidence="2" key="1">
    <citation type="submission" date="2021-04" db="EMBL/GenBank/DDBJ databases">
        <title>Isolation of p-tert-butylphenol degrading bacteria Sphingobium phenoxybenzoativorans Tas13 from active sludge.</title>
        <authorList>
            <person name="Li Y."/>
        </authorList>
    </citation>
    <scope>NUCLEOTIDE SEQUENCE</scope>
    <source>
        <strain evidence="2">Tas13</strain>
    </source>
</reference>
<dbReference type="OrthoDB" id="2860904at2"/>
<dbReference type="SUPFAM" id="SSF54427">
    <property type="entry name" value="NTF2-like"/>
    <property type="match status" value="1"/>
</dbReference>
<evidence type="ECO:0000313" key="3">
    <source>
        <dbReference type="Proteomes" id="UP000681425"/>
    </source>
</evidence>
<dbReference type="Pfam" id="PF13577">
    <property type="entry name" value="SnoaL_4"/>
    <property type="match status" value="1"/>
</dbReference>
<dbReference type="RefSeq" id="WP_070153681.1">
    <property type="nucleotide sequence ID" value="NZ_CP073910.1"/>
</dbReference>
<gene>
    <name evidence="2" type="ORF">KFK14_04725</name>
</gene>